<dbReference type="PANTHER" id="PTHR30576:SF10">
    <property type="entry name" value="SLL5057 PROTEIN"/>
    <property type="match status" value="1"/>
</dbReference>
<evidence type="ECO:0000313" key="5">
    <source>
        <dbReference type="Proteomes" id="UP000236311"/>
    </source>
</evidence>
<keyword evidence="2" id="KW-1133">Transmembrane helix</keyword>
<dbReference type="Proteomes" id="UP000236311">
    <property type="component" value="Unassembled WGS sequence"/>
</dbReference>
<feature type="transmembrane region" description="Helical" evidence="2">
    <location>
        <begin position="110"/>
        <end position="129"/>
    </location>
</feature>
<sequence>MYRKRAGGWLKHLDFIVLDGLCLQGAFMLAYAVRMGPSSPYGDEEYRGIGIVLLLAVIAVALLSGTFSGVLKRGFYGEFTVTLRHVCLVEVIAVLYLFTAQKNVSGSRFVIYLTGILYICTGYFSRLLWKKLLLKRKAAEGERRSLLVVTESWMVREVLADLHSQGTEQFNITGTAFLDRKTVSGAEAEETDVIQVAREKYSDVTGSQNPDGVGETGERYRHIPVVAGVEDVVDAVCRSWVDEVLIVLPRSVPYPEQLVERLAGMGVVVHVSVFRAGTDGGMRQFVNHLGEYTVLTTSISYATPLQQLIKRGMDIAGGSIGCLMTCILFLVLAPAIQIASPGPVFFTQERVGRNGKRFKIYKFRSMYLDAEERKKELMERNRHGDGLMFKLEGDPRIIGCKVLPDGRVKKGLGNFMRDYSLDEFPQFFNVLKGDMSLVGTRPPTVDEWERYEPHHRARLAVRPGITGLWQVSGRSRITDFEEVVRLDTKYIMEWSMGMDMRILFRTVGVVFGRDGAM</sequence>
<keyword evidence="4" id="KW-0808">Transferase</keyword>
<keyword evidence="5" id="KW-1185">Reference proteome</keyword>
<evidence type="ECO:0000313" key="4">
    <source>
        <dbReference type="EMBL" id="SOY31609.1"/>
    </source>
</evidence>
<keyword evidence="2" id="KW-0812">Transmembrane</keyword>
<dbReference type="PANTHER" id="PTHR30576">
    <property type="entry name" value="COLANIC BIOSYNTHESIS UDP-GLUCOSE LIPID CARRIER TRANSFERASE"/>
    <property type="match status" value="1"/>
</dbReference>
<dbReference type="EMBL" id="OFSM01000028">
    <property type="protein sequence ID" value="SOY31609.1"/>
    <property type="molecule type" value="Genomic_DNA"/>
</dbReference>
<proteinExistence type="inferred from homology"/>
<evidence type="ECO:0000256" key="2">
    <source>
        <dbReference type="SAM" id="Phobius"/>
    </source>
</evidence>
<reference evidence="4 5" key="1">
    <citation type="submission" date="2018-01" db="EMBL/GenBank/DDBJ databases">
        <authorList>
            <person name="Gaut B.S."/>
            <person name="Morton B.R."/>
            <person name="Clegg M.T."/>
            <person name="Duvall M.R."/>
        </authorList>
    </citation>
    <scope>NUCLEOTIDE SEQUENCE [LARGE SCALE GENOMIC DNA]</scope>
    <source>
        <strain evidence="4">GP69</strain>
    </source>
</reference>
<comment type="similarity">
    <text evidence="1">Belongs to the bacterial sugar transferase family.</text>
</comment>
<protein>
    <submittedName>
        <fullName evidence="4">UDP-N-acetylgalactosamine-undecaprenyl-phosphate N-acetylgalactosaminephosphotransferase</fullName>
        <ecNumber evidence="4">2.7.8.40</ecNumber>
    </submittedName>
</protein>
<feature type="domain" description="Bacterial sugar transferase" evidence="3">
    <location>
        <begin position="310"/>
        <end position="511"/>
    </location>
</feature>
<dbReference type="InterPro" id="IPR003362">
    <property type="entry name" value="Bact_transf"/>
</dbReference>
<dbReference type="RefSeq" id="WP_103241596.1">
    <property type="nucleotide sequence ID" value="NZ_JANJZD010000028.1"/>
</dbReference>
<organism evidence="4 5">
    <name type="scientific">Acetatifactor muris</name>
    <dbReference type="NCBI Taxonomy" id="879566"/>
    <lineage>
        <taxon>Bacteria</taxon>
        <taxon>Bacillati</taxon>
        <taxon>Bacillota</taxon>
        <taxon>Clostridia</taxon>
        <taxon>Lachnospirales</taxon>
        <taxon>Lachnospiraceae</taxon>
        <taxon>Acetatifactor</taxon>
    </lineage>
</organism>
<keyword evidence="2" id="KW-0472">Membrane</keyword>
<evidence type="ECO:0000259" key="3">
    <source>
        <dbReference type="Pfam" id="PF02397"/>
    </source>
</evidence>
<dbReference type="Pfam" id="PF02397">
    <property type="entry name" value="Bac_transf"/>
    <property type="match status" value="1"/>
</dbReference>
<dbReference type="OrthoDB" id="9808602at2"/>
<feature type="transmembrane region" description="Helical" evidence="2">
    <location>
        <begin position="12"/>
        <end position="34"/>
    </location>
</feature>
<dbReference type="GO" id="GO:0016780">
    <property type="term" value="F:phosphotransferase activity, for other substituted phosphate groups"/>
    <property type="evidence" value="ECO:0007669"/>
    <property type="project" value="TreeGrafter"/>
</dbReference>
<name>A0A2K4ZM92_9FIRM</name>
<accession>A0A2K4ZM92</accession>
<dbReference type="EC" id="2.7.8.40" evidence="4"/>
<feature type="transmembrane region" description="Helical" evidence="2">
    <location>
        <begin position="315"/>
        <end position="336"/>
    </location>
</feature>
<feature type="transmembrane region" description="Helical" evidence="2">
    <location>
        <begin position="46"/>
        <end position="67"/>
    </location>
</feature>
<gene>
    <name evidence="4" type="primary">wecA_4</name>
    <name evidence="4" type="ORF">AMURIS_04353</name>
</gene>
<dbReference type="AlphaFoldDB" id="A0A2K4ZM92"/>
<evidence type="ECO:0000256" key="1">
    <source>
        <dbReference type="ARBA" id="ARBA00006464"/>
    </source>
</evidence>
<feature type="transmembrane region" description="Helical" evidence="2">
    <location>
        <begin position="79"/>
        <end position="98"/>
    </location>
</feature>